<accession>A0AAV8TLQ0</accession>
<dbReference type="InterPro" id="IPR001841">
    <property type="entry name" value="Znf_RING"/>
</dbReference>
<dbReference type="GO" id="GO:0008270">
    <property type="term" value="F:zinc ion binding"/>
    <property type="evidence" value="ECO:0007669"/>
    <property type="project" value="UniProtKB-KW"/>
</dbReference>
<feature type="domain" description="RING-type" evidence="3">
    <location>
        <begin position="273"/>
        <end position="331"/>
    </location>
</feature>
<comment type="caution">
    <text evidence="4">The sequence shown here is derived from an EMBL/GenBank/DDBJ whole genome shotgun (WGS) entry which is preliminary data.</text>
</comment>
<evidence type="ECO:0000259" key="3">
    <source>
        <dbReference type="PROSITE" id="PS50089"/>
    </source>
</evidence>
<evidence type="ECO:0000256" key="2">
    <source>
        <dbReference type="SAM" id="MobiDB-lite"/>
    </source>
</evidence>
<feature type="region of interest" description="Disordered" evidence="2">
    <location>
        <begin position="196"/>
        <end position="215"/>
    </location>
</feature>
<dbReference type="InterPro" id="IPR013083">
    <property type="entry name" value="Znf_RING/FYVE/PHD"/>
</dbReference>
<feature type="compositionally biased region" description="Low complexity" evidence="2">
    <location>
        <begin position="142"/>
        <end position="156"/>
    </location>
</feature>
<evidence type="ECO:0000313" key="4">
    <source>
        <dbReference type="EMBL" id="KAJ8767195.1"/>
    </source>
</evidence>
<reference evidence="4 5" key="1">
    <citation type="submission" date="2021-09" db="EMBL/GenBank/DDBJ databases">
        <title>Genomic insights and catalytic innovation underlie evolution of tropane alkaloids biosynthesis.</title>
        <authorList>
            <person name="Wang Y.-J."/>
            <person name="Tian T."/>
            <person name="Huang J.-P."/>
            <person name="Huang S.-X."/>
        </authorList>
    </citation>
    <scope>NUCLEOTIDE SEQUENCE [LARGE SCALE GENOMIC DNA]</scope>
    <source>
        <strain evidence="4">KIB-2018</strain>
        <tissue evidence="4">Leaf</tissue>
    </source>
</reference>
<evidence type="ECO:0000256" key="1">
    <source>
        <dbReference type="PROSITE-ProRule" id="PRU00175"/>
    </source>
</evidence>
<dbReference type="Gene3D" id="3.30.40.10">
    <property type="entry name" value="Zinc/RING finger domain, C3HC4 (zinc finger)"/>
    <property type="match status" value="1"/>
</dbReference>
<protein>
    <recommendedName>
        <fullName evidence="3">RING-type domain-containing protein</fullName>
    </recommendedName>
</protein>
<feature type="compositionally biased region" description="Polar residues" evidence="2">
    <location>
        <begin position="205"/>
        <end position="215"/>
    </location>
</feature>
<dbReference type="PANTHER" id="PTHR31150">
    <property type="entry name" value="EXPRESSED PROTEIN"/>
    <property type="match status" value="1"/>
</dbReference>
<dbReference type="PANTHER" id="PTHR31150:SF26">
    <property type="entry name" value="RING-TYPE DOMAIN-CONTAINING PROTEIN"/>
    <property type="match status" value="1"/>
</dbReference>
<feature type="region of interest" description="Disordered" evidence="2">
    <location>
        <begin position="69"/>
        <end position="179"/>
    </location>
</feature>
<keyword evidence="1" id="KW-0862">Zinc</keyword>
<keyword evidence="1" id="KW-0479">Metal-binding</keyword>
<dbReference type="Proteomes" id="UP001159364">
    <property type="component" value="Linkage Group LG04"/>
</dbReference>
<name>A0AAV8TLQ0_9ROSI</name>
<dbReference type="SMART" id="SM00184">
    <property type="entry name" value="RING"/>
    <property type="match status" value="1"/>
</dbReference>
<dbReference type="SUPFAM" id="SSF57850">
    <property type="entry name" value="RING/U-box"/>
    <property type="match status" value="1"/>
</dbReference>
<keyword evidence="5" id="KW-1185">Reference proteome</keyword>
<dbReference type="AlphaFoldDB" id="A0AAV8TLQ0"/>
<evidence type="ECO:0000313" key="5">
    <source>
        <dbReference type="Proteomes" id="UP001159364"/>
    </source>
</evidence>
<gene>
    <name evidence="4" type="ORF">K2173_013592</name>
</gene>
<feature type="compositionally biased region" description="Basic and acidic residues" evidence="2">
    <location>
        <begin position="83"/>
        <end position="103"/>
    </location>
</feature>
<dbReference type="PROSITE" id="PS50089">
    <property type="entry name" value="ZF_RING_2"/>
    <property type="match status" value="1"/>
</dbReference>
<keyword evidence="1" id="KW-0863">Zinc-finger</keyword>
<dbReference type="EMBL" id="JAIWQS010000004">
    <property type="protein sequence ID" value="KAJ8767195.1"/>
    <property type="molecule type" value="Genomic_DNA"/>
</dbReference>
<proteinExistence type="predicted"/>
<feature type="compositionally biased region" description="Polar residues" evidence="2">
    <location>
        <begin position="157"/>
        <end position="168"/>
    </location>
</feature>
<feature type="compositionally biased region" description="Polar residues" evidence="2">
    <location>
        <begin position="104"/>
        <end position="135"/>
    </location>
</feature>
<sequence>MGGACCVAARDKNIVGGSRSEILHRGVRHSPTWSLRWDNRGRVAGEETSISWFPDAINRNHGRDFKSESIYASDDSGSLGSFQRREWHKSPKSDVTGEHKRTSASDQSISRNISIDSNLEQVKETTASLAVTNPSPAKESVSFRSASSLPTSPSSSQNHLHPTGSTTPRWPHHSPGHQLIGQASDMQIPRLKTSNSFSVADGKPTTASWSNDSTWGSYGRSSDSWSMNAFTELMATSHRERWSFDNESLGFNHEECTSSCRSSASPSVDLQACGVCLRLLTETSLWSSQKLVTCELSVVSVLTCGHVYHAECLETFTPELDKYDPACPVCTLGEKQLVKLSQKALKAEMDRKLKNKRSSKRALDGNLGNNSITFDWLKAGGQEGKDPKMISSSTMEGTLAKPFLRRYFSFRSKSSRSSADNMPKKKGFFWTRSMKA</sequence>
<organism evidence="4 5">
    <name type="scientific">Erythroxylum novogranatense</name>
    <dbReference type="NCBI Taxonomy" id="1862640"/>
    <lineage>
        <taxon>Eukaryota</taxon>
        <taxon>Viridiplantae</taxon>
        <taxon>Streptophyta</taxon>
        <taxon>Embryophyta</taxon>
        <taxon>Tracheophyta</taxon>
        <taxon>Spermatophyta</taxon>
        <taxon>Magnoliopsida</taxon>
        <taxon>eudicotyledons</taxon>
        <taxon>Gunneridae</taxon>
        <taxon>Pentapetalae</taxon>
        <taxon>rosids</taxon>
        <taxon>fabids</taxon>
        <taxon>Malpighiales</taxon>
        <taxon>Erythroxylaceae</taxon>
        <taxon>Erythroxylum</taxon>
    </lineage>
</organism>